<dbReference type="OrthoDB" id="2250689at2759"/>
<dbReference type="RefSeq" id="XP_018289851.1">
    <property type="nucleotide sequence ID" value="XM_018439409.1"/>
</dbReference>
<dbReference type="InParanoid" id="A0A163A8P5"/>
<dbReference type="GeneID" id="29000315"/>
<dbReference type="STRING" id="763407.A0A163A8P5"/>
<dbReference type="VEuPathDB" id="FungiDB:PHYBLDRAFT_187663"/>
<sequence length="802" mass="86852">MSATLTQHFDGYIDSDFFRCPLCPPTEHTLFFSARAFSLHGSHKHKRKFVNDWKCYECAHSFATRDDFIHHDCVTSYVEPHLVRVPPILGKAPDFRPIDDFSVISTAKAFICPCCPRQYTEAYSLQRHHLLKHKRYLRIVWTCPCRCGFATVEKLDVTNHVKYDCSVGTDVDDVDLDNSICYGCDQYFPSCDIVAHRQTHPGFVDALAGTWRLPFAGTDLSSLHEIIGLVGWDSATVTQHLRQKRIWKHPNIISSFLHTSSNSPQQSGILSLVGNYPFSALSANVDVGVDYENDLDDTPIEAFDTPLGALDNTTSSVIDDGIEDNISSGYATPLAVSPALPPQPSLIFLLGKRTLNDRSPQQTGHRYTRPPAKTLASVAHDPQIASAAPIIVSASEQASNFLRGLDLKLPSLPFSSPSPSPSPQISPLLLASSAPVGDVLADILGDDATDASDTADNATAPVVDNSIIGDTAELALCNDGAPATVLSTLSASPPSSHLSSSSHDVSSSAVNWNDCWNMDPAHRARLFADQDRRNSAVAAHPVTPPLALPATLTPVSSLRPPPARRFAAIHPQRLALMESSAASSSPIVTFPLIGDSMHPSRTALLNLVNADAPILTPIDNLSSSLDVDVNVVPRRRSRRNKSAAVRPGQACVPAVRPMTVSMIEAALDSSNDDDENNDDNDNADVEAMEIYVEKVETKKTRRGRGKKSDRAKGKATIPEPPMLTHTPVSPASLVTDTCTPPIGPALDTLPGLSPLSPARWIHKWIVRVSKRDFSLELLSLLKSVPNSGALSSGSQYAKMRKA</sequence>
<proteinExistence type="predicted"/>
<keyword evidence="4" id="KW-1185">Reference proteome</keyword>
<gene>
    <name evidence="3" type="ORF">PHYBLDRAFT_187663</name>
</gene>
<reference evidence="4" key="1">
    <citation type="submission" date="2015-06" db="EMBL/GenBank/DDBJ databases">
        <title>Expansion of signal transduction pathways in fungi by whole-genome duplication.</title>
        <authorList>
            <consortium name="DOE Joint Genome Institute"/>
            <person name="Corrochano L.M."/>
            <person name="Kuo A."/>
            <person name="Marcet-Houben M."/>
            <person name="Polaino S."/>
            <person name="Salamov A."/>
            <person name="Villalobos J.M."/>
            <person name="Alvarez M.I."/>
            <person name="Avalos J."/>
            <person name="Benito E.P."/>
            <person name="Benoit I."/>
            <person name="Burger G."/>
            <person name="Camino L.P."/>
            <person name="Canovas D."/>
            <person name="Cerda-Olmedo E."/>
            <person name="Cheng J.-F."/>
            <person name="Dominguez A."/>
            <person name="Elias M."/>
            <person name="Eslava A.P."/>
            <person name="Glaser F."/>
            <person name="Grimwood J."/>
            <person name="Gutierrez G."/>
            <person name="Heitman J."/>
            <person name="Henrissat B."/>
            <person name="Iturriaga E.A."/>
            <person name="Lang B.F."/>
            <person name="Lavin J.L."/>
            <person name="Lee S."/>
            <person name="Li W."/>
            <person name="Lindquist E."/>
            <person name="Lopez-Garcia S."/>
            <person name="Luque E.M."/>
            <person name="Marcos A.T."/>
            <person name="Martin J."/>
            <person name="McCluskey K."/>
            <person name="Medina H.R."/>
            <person name="Miralles-Duran A."/>
            <person name="Miyazaki A."/>
            <person name="Munoz-Torres E."/>
            <person name="Oguiza J.A."/>
            <person name="Ohm R."/>
            <person name="Olmedo M."/>
            <person name="Orejas M."/>
            <person name="Ortiz-Castellanos L."/>
            <person name="Pisabarro A.G."/>
            <person name="Rodriguez-Romero J."/>
            <person name="Ruiz-Herrera J."/>
            <person name="Ruiz-Vazquez R."/>
            <person name="Sanz C."/>
            <person name="Schackwitz W."/>
            <person name="Schmutz J."/>
            <person name="Shahriari M."/>
            <person name="Shelest E."/>
            <person name="Silva-Franco F."/>
            <person name="Soanes D."/>
            <person name="Syed K."/>
            <person name="Tagua V.G."/>
            <person name="Talbot N.J."/>
            <person name="Thon M."/>
            <person name="De vries R.P."/>
            <person name="Wiebenga A."/>
            <person name="Yadav J.S."/>
            <person name="Braun E.L."/>
            <person name="Baker S."/>
            <person name="Garre V."/>
            <person name="Horwitz B."/>
            <person name="Torres-Martinez S."/>
            <person name="Idnurm A."/>
            <person name="Herrera-Estrella A."/>
            <person name="Gabaldon T."/>
            <person name="Grigoriev I.V."/>
        </authorList>
    </citation>
    <scope>NUCLEOTIDE SEQUENCE [LARGE SCALE GENOMIC DNA]</scope>
    <source>
        <strain evidence="4">NRRL 1555(-)</strain>
    </source>
</reference>
<feature type="region of interest" description="Disordered" evidence="1">
    <location>
        <begin position="693"/>
        <end position="732"/>
    </location>
</feature>
<accession>A0A163A8P5</accession>
<feature type="domain" description="C2H2-type" evidence="2">
    <location>
        <begin position="112"/>
        <end position="133"/>
    </location>
</feature>
<dbReference type="EMBL" id="KV440985">
    <property type="protein sequence ID" value="OAD71811.1"/>
    <property type="molecule type" value="Genomic_DNA"/>
</dbReference>
<dbReference type="AlphaFoldDB" id="A0A163A8P5"/>
<protein>
    <submittedName>
        <fullName evidence="3">C2H2-type zinc finger transcription factor</fullName>
    </submittedName>
</protein>
<evidence type="ECO:0000313" key="3">
    <source>
        <dbReference type="EMBL" id="OAD71811.1"/>
    </source>
</evidence>
<dbReference type="InterPro" id="IPR013087">
    <property type="entry name" value="Znf_C2H2_type"/>
</dbReference>
<evidence type="ECO:0000313" key="4">
    <source>
        <dbReference type="Proteomes" id="UP000077315"/>
    </source>
</evidence>
<organism evidence="3 4">
    <name type="scientific">Phycomyces blakesleeanus (strain ATCC 8743b / DSM 1359 / FGSC 10004 / NBRC 33097 / NRRL 1555)</name>
    <dbReference type="NCBI Taxonomy" id="763407"/>
    <lineage>
        <taxon>Eukaryota</taxon>
        <taxon>Fungi</taxon>
        <taxon>Fungi incertae sedis</taxon>
        <taxon>Mucoromycota</taxon>
        <taxon>Mucoromycotina</taxon>
        <taxon>Mucoromycetes</taxon>
        <taxon>Mucorales</taxon>
        <taxon>Phycomycetaceae</taxon>
        <taxon>Phycomyces</taxon>
    </lineage>
</organism>
<evidence type="ECO:0000256" key="1">
    <source>
        <dbReference type="SAM" id="MobiDB-lite"/>
    </source>
</evidence>
<evidence type="ECO:0000259" key="2">
    <source>
        <dbReference type="PROSITE" id="PS00028"/>
    </source>
</evidence>
<dbReference type="Proteomes" id="UP000077315">
    <property type="component" value="Unassembled WGS sequence"/>
</dbReference>
<name>A0A163A8P5_PHYB8</name>
<dbReference type="PROSITE" id="PS00028">
    <property type="entry name" value="ZINC_FINGER_C2H2_1"/>
    <property type="match status" value="1"/>
</dbReference>